<dbReference type="OrthoDB" id="3945418at2759"/>
<protein>
    <recommendedName>
        <fullName evidence="12">Cytochrome P450</fullName>
    </recommendedName>
</protein>
<proteinExistence type="inferred from homology"/>
<dbReference type="PANTHER" id="PTHR24279">
    <property type="entry name" value="CYTOCHROME P450"/>
    <property type="match status" value="1"/>
</dbReference>
<comment type="similarity">
    <text evidence="2 9">Belongs to the cytochrome P450 family.</text>
</comment>
<evidence type="ECO:0000256" key="7">
    <source>
        <dbReference type="ARBA" id="ARBA00023033"/>
    </source>
</evidence>
<keyword evidence="11" id="KW-1185">Reference proteome</keyword>
<dbReference type="KEGG" id="dvi:6629412"/>
<accession>B4LWF1</accession>
<feature type="binding site" description="axial binding residue" evidence="8">
    <location>
        <position position="475"/>
    </location>
    <ligand>
        <name>heme</name>
        <dbReference type="ChEBI" id="CHEBI:30413"/>
    </ligand>
    <ligandPart>
        <name>Fe</name>
        <dbReference type="ChEBI" id="CHEBI:18248"/>
    </ligandPart>
</feature>
<keyword evidence="6 8" id="KW-0408">Iron</keyword>
<dbReference type="eggNOG" id="KOG0159">
    <property type="taxonomic scope" value="Eukaryota"/>
</dbReference>
<dbReference type="InterPro" id="IPR036396">
    <property type="entry name" value="Cyt_P450_sf"/>
</dbReference>
<dbReference type="InterPro" id="IPR001128">
    <property type="entry name" value="Cyt_P450"/>
</dbReference>
<keyword evidence="5 9" id="KW-0560">Oxidoreductase</keyword>
<dbReference type="GO" id="GO:0016705">
    <property type="term" value="F:oxidoreductase activity, acting on paired donors, with incorporation or reduction of molecular oxygen"/>
    <property type="evidence" value="ECO:0007669"/>
    <property type="project" value="InterPro"/>
</dbReference>
<evidence type="ECO:0000256" key="5">
    <source>
        <dbReference type="ARBA" id="ARBA00023002"/>
    </source>
</evidence>
<evidence type="ECO:0000256" key="9">
    <source>
        <dbReference type="RuleBase" id="RU000461"/>
    </source>
</evidence>
<dbReference type="FunCoup" id="B4LWF1">
    <property type="interactions" value="5"/>
</dbReference>
<evidence type="ECO:0000256" key="8">
    <source>
        <dbReference type="PIRSR" id="PIRSR602401-1"/>
    </source>
</evidence>
<evidence type="ECO:0000256" key="2">
    <source>
        <dbReference type="ARBA" id="ARBA00010617"/>
    </source>
</evidence>
<dbReference type="PRINTS" id="PR00463">
    <property type="entry name" value="EP450I"/>
</dbReference>
<dbReference type="HOGENOM" id="CLU_001570_28_0_1"/>
<dbReference type="STRING" id="7244.B4LWF1"/>
<dbReference type="PROSITE" id="PS00086">
    <property type="entry name" value="CYTOCHROME_P450"/>
    <property type="match status" value="1"/>
</dbReference>
<dbReference type="AlphaFoldDB" id="B4LWF1"/>
<evidence type="ECO:0008006" key="12">
    <source>
        <dbReference type="Google" id="ProtNLM"/>
    </source>
</evidence>
<evidence type="ECO:0000256" key="4">
    <source>
        <dbReference type="ARBA" id="ARBA00022723"/>
    </source>
</evidence>
<evidence type="ECO:0000256" key="6">
    <source>
        <dbReference type="ARBA" id="ARBA00023004"/>
    </source>
</evidence>
<keyword evidence="7 9" id="KW-0503">Monooxygenase</keyword>
<dbReference type="SMR" id="B4LWF1"/>
<dbReference type="Gene3D" id="1.10.630.10">
    <property type="entry name" value="Cytochrome P450"/>
    <property type="match status" value="1"/>
</dbReference>
<dbReference type="Pfam" id="PF00067">
    <property type="entry name" value="p450"/>
    <property type="match status" value="1"/>
</dbReference>
<name>B4LWF1_DROVI</name>
<reference evidence="10 11" key="1">
    <citation type="journal article" date="2007" name="Nature">
        <title>Evolution of genes and genomes on the Drosophila phylogeny.</title>
        <authorList>
            <consortium name="Drosophila 12 Genomes Consortium"/>
            <person name="Clark A.G."/>
            <person name="Eisen M.B."/>
            <person name="Smith D.R."/>
            <person name="Bergman C.M."/>
            <person name="Oliver B."/>
            <person name="Markow T.A."/>
            <person name="Kaufman T.C."/>
            <person name="Kellis M."/>
            <person name="Gelbart W."/>
            <person name="Iyer V.N."/>
            <person name="Pollard D.A."/>
            <person name="Sackton T.B."/>
            <person name="Larracuente A.M."/>
            <person name="Singh N.D."/>
            <person name="Abad J.P."/>
            <person name="Abt D.N."/>
            <person name="Adryan B."/>
            <person name="Aguade M."/>
            <person name="Akashi H."/>
            <person name="Anderson W.W."/>
            <person name="Aquadro C.F."/>
            <person name="Ardell D.H."/>
            <person name="Arguello R."/>
            <person name="Artieri C.G."/>
            <person name="Barbash D.A."/>
            <person name="Barker D."/>
            <person name="Barsanti P."/>
            <person name="Batterham P."/>
            <person name="Batzoglou S."/>
            <person name="Begun D."/>
            <person name="Bhutkar A."/>
            <person name="Blanco E."/>
            <person name="Bosak S.A."/>
            <person name="Bradley R.K."/>
            <person name="Brand A.D."/>
            <person name="Brent M.R."/>
            <person name="Brooks A.N."/>
            <person name="Brown R.H."/>
            <person name="Butlin R.K."/>
            <person name="Caggese C."/>
            <person name="Calvi B.R."/>
            <person name="Bernardo de Carvalho A."/>
            <person name="Caspi A."/>
            <person name="Castrezana S."/>
            <person name="Celniker S.E."/>
            <person name="Chang J.L."/>
            <person name="Chapple C."/>
            <person name="Chatterji S."/>
            <person name="Chinwalla A."/>
            <person name="Civetta A."/>
            <person name="Clifton S.W."/>
            <person name="Comeron J.M."/>
            <person name="Costello J.C."/>
            <person name="Coyne J.A."/>
            <person name="Daub J."/>
            <person name="David R.G."/>
            <person name="Delcher A.L."/>
            <person name="Delehaunty K."/>
            <person name="Do C.B."/>
            <person name="Ebling H."/>
            <person name="Edwards K."/>
            <person name="Eickbush T."/>
            <person name="Evans J.D."/>
            <person name="Filipski A."/>
            <person name="Findeiss S."/>
            <person name="Freyhult E."/>
            <person name="Fulton L."/>
            <person name="Fulton R."/>
            <person name="Garcia A.C."/>
            <person name="Gardiner A."/>
            <person name="Garfield D.A."/>
            <person name="Garvin B.E."/>
            <person name="Gibson G."/>
            <person name="Gilbert D."/>
            <person name="Gnerre S."/>
            <person name="Godfrey J."/>
            <person name="Good R."/>
            <person name="Gotea V."/>
            <person name="Gravely B."/>
            <person name="Greenberg A.J."/>
            <person name="Griffiths-Jones S."/>
            <person name="Gross S."/>
            <person name="Guigo R."/>
            <person name="Gustafson E.A."/>
            <person name="Haerty W."/>
            <person name="Hahn M.W."/>
            <person name="Halligan D.L."/>
            <person name="Halpern A.L."/>
            <person name="Halter G.M."/>
            <person name="Han M.V."/>
            <person name="Heger A."/>
            <person name="Hillier L."/>
            <person name="Hinrichs A.S."/>
            <person name="Holmes I."/>
            <person name="Hoskins R.A."/>
            <person name="Hubisz M.J."/>
            <person name="Hultmark D."/>
            <person name="Huntley M.A."/>
            <person name="Jaffe D.B."/>
            <person name="Jagadeeshan S."/>
            <person name="Jeck W.R."/>
            <person name="Johnson J."/>
            <person name="Jones C.D."/>
            <person name="Jordan W.C."/>
            <person name="Karpen G.H."/>
            <person name="Kataoka E."/>
            <person name="Keightley P.D."/>
            <person name="Kheradpour P."/>
            <person name="Kirkness E.F."/>
            <person name="Koerich L.B."/>
            <person name="Kristiansen K."/>
            <person name="Kudrna D."/>
            <person name="Kulathinal R.J."/>
            <person name="Kumar S."/>
            <person name="Kwok R."/>
            <person name="Lander E."/>
            <person name="Langley C.H."/>
            <person name="Lapoint R."/>
            <person name="Lazzaro B.P."/>
            <person name="Lee S.J."/>
            <person name="Levesque L."/>
            <person name="Li R."/>
            <person name="Lin C.F."/>
            <person name="Lin M.F."/>
            <person name="Lindblad-Toh K."/>
            <person name="Llopart A."/>
            <person name="Long M."/>
            <person name="Low L."/>
            <person name="Lozovsky E."/>
            <person name="Lu J."/>
            <person name="Luo M."/>
            <person name="Machado C.A."/>
            <person name="Makalowski W."/>
            <person name="Marzo M."/>
            <person name="Matsuda M."/>
            <person name="Matzkin L."/>
            <person name="McAllister B."/>
            <person name="McBride C.S."/>
            <person name="McKernan B."/>
            <person name="McKernan K."/>
            <person name="Mendez-Lago M."/>
            <person name="Minx P."/>
            <person name="Mollenhauer M.U."/>
            <person name="Montooth K."/>
            <person name="Mount S.M."/>
            <person name="Mu X."/>
            <person name="Myers E."/>
            <person name="Negre B."/>
            <person name="Newfeld S."/>
            <person name="Nielsen R."/>
            <person name="Noor M.A."/>
            <person name="O'Grady P."/>
            <person name="Pachter L."/>
            <person name="Papaceit M."/>
            <person name="Parisi M.J."/>
            <person name="Parisi M."/>
            <person name="Parts L."/>
            <person name="Pedersen J.S."/>
            <person name="Pesole G."/>
            <person name="Phillippy A.M."/>
            <person name="Ponting C.P."/>
            <person name="Pop M."/>
            <person name="Porcelli D."/>
            <person name="Powell J.R."/>
            <person name="Prohaska S."/>
            <person name="Pruitt K."/>
            <person name="Puig M."/>
            <person name="Quesneville H."/>
            <person name="Ram K.R."/>
            <person name="Rand D."/>
            <person name="Rasmussen M.D."/>
            <person name="Reed L.K."/>
            <person name="Reenan R."/>
            <person name="Reily A."/>
            <person name="Remington K.A."/>
            <person name="Rieger T.T."/>
            <person name="Ritchie M.G."/>
            <person name="Robin C."/>
            <person name="Rogers Y.H."/>
            <person name="Rohde C."/>
            <person name="Rozas J."/>
            <person name="Rubenfield M.J."/>
            <person name="Ruiz A."/>
            <person name="Russo S."/>
            <person name="Salzberg S.L."/>
            <person name="Sanchez-Gracia A."/>
            <person name="Saranga D.J."/>
            <person name="Sato H."/>
            <person name="Schaeffer S.W."/>
            <person name="Schatz M.C."/>
            <person name="Schlenke T."/>
            <person name="Schwartz R."/>
            <person name="Segarra C."/>
            <person name="Singh R.S."/>
            <person name="Sirot L."/>
            <person name="Sirota M."/>
            <person name="Sisneros N.B."/>
            <person name="Smith C.D."/>
            <person name="Smith T.F."/>
            <person name="Spieth J."/>
            <person name="Stage D.E."/>
            <person name="Stark A."/>
            <person name="Stephan W."/>
            <person name="Strausberg R.L."/>
            <person name="Strempel S."/>
            <person name="Sturgill D."/>
            <person name="Sutton G."/>
            <person name="Sutton G.G."/>
            <person name="Tao W."/>
            <person name="Teichmann S."/>
            <person name="Tobari Y.N."/>
            <person name="Tomimura Y."/>
            <person name="Tsolas J.M."/>
            <person name="Valente V.L."/>
            <person name="Venter E."/>
            <person name="Venter J.C."/>
            <person name="Vicario S."/>
            <person name="Vieira F.G."/>
            <person name="Vilella A.J."/>
            <person name="Villasante A."/>
            <person name="Walenz B."/>
            <person name="Wang J."/>
            <person name="Wasserman M."/>
            <person name="Watts T."/>
            <person name="Wilson D."/>
            <person name="Wilson R.K."/>
            <person name="Wing R.A."/>
            <person name="Wolfner M.F."/>
            <person name="Wong A."/>
            <person name="Wong G.K."/>
            <person name="Wu C.I."/>
            <person name="Wu G."/>
            <person name="Yamamoto D."/>
            <person name="Yang H.P."/>
            <person name="Yang S.P."/>
            <person name="Yorke J.A."/>
            <person name="Yoshida K."/>
            <person name="Zdobnov E."/>
            <person name="Zhang P."/>
            <person name="Zhang Y."/>
            <person name="Zimin A.V."/>
            <person name="Baldwin J."/>
            <person name="Abdouelleil A."/>
            <person name="Abdulkadir J."/>
            <person name="Abebe A."/>
            <person name="Abera B."/>
            <person name="Abreu J."/>
            <person name="Acer S.C."/>
            <person name="Aftuck L."/>
            <person name="Alexander A."/>
            <person name="An P."/>
            <person name="Anderson E."/>
            <person name="Anderson S."/>
            <person name="Arachi H."/>
            <person name="Azer M."/>
            <person name="Bachantsang P."/>
            <person name="Barry A."/>
            <person name="Bayul T."/>
            <person name="Berlin A."/>
            <person name="Bessette D."/>
            <person name="Bloom T."/>
            <person name="Blye J."/>
            <person name="Boguslavskiy L."/>
            <person name="Bonnet C."/>
            <person name="Boukhgalter B."/>
            <person name="Bourzgui I."/>
            <person name="Brown A."/>
            <person name="Cahill P."/>
            <person name="Channer S."/>
            <person name="Cheshatsang Y."/>
            <person name="Chuda L."/>
            <person name="Citroen M."/>
            <person name="Collymore A."/>
            <person name="Cooke P."/>
            <person name="Costello M."/>
            <person name="D'Aco K."/>
            <person name="Daza R."/>
            <person name="De Haan G."/>
            <person name="DeGray S."/>
            <person name="DeMaso C."/>
            <person name="Dhargay N."/>
            <person name="Dooley K."/>
            <person name="Dooley E."/>
            <person name="Doricent M."/>
            <person name="Dorje P."/>
            <person name="Dorjee K."/>
            <person name="Dupes A."/>
            <person name="Elong R."/>
            <person name="Falk J."/>
            <person name="Farina A."/>
            <person name="Faro S."/>
            <person name="Ferguson D."/>
            <person name="Fisher S."/>
            <person name="Foley C.D."/>
            <person name="Franke A."/>
            <person name="Friedrich D."/>
            <person name="Gadbois L."/>
            <person name="Gearin G."/>
            <person name="Gearin C.R."/>
            <person name="Giannoukos G."/>
            <person name="Goode T."/>
            <person name="Graham J."/>
            <person name="Grandbois E."/>
            <person name="Grewal S."/>
            <person name="Gyaltsen K."/>
            <person name="Hafez N."/>
            <person name="Hagos B."/>
            <person name="Hall J."/>
            <person name="Henson C."/>
            <person name="Hollinger A."/>
            <person name="Honan T."/>
            <person name="Huard M.D."/>
            <person name="Hughes L."/>
            <person name="Hurhula B."/>
            <person name="Husby M.E."/>
            <person name="Kamat A."/>
            <person name="Kanga B."/>
            <person name="Kashin S."/>
            <person name="Khazanovich D."/>
            <person name="Kisner P."/>
            <person name="Lance K."/>
            <person name="Lara M."/>
            <person name="Lee W."/>
            <person name="Lennon N."/>
            <person name="Letendre F."/>
            <person name="LeVine R."/>
            <person name="Lipovsky A."/>
            <person name="Liu X."/>
            <person name="Liu J."/>
            <person name="Liu S."/>
            <person name="Lokyitsang T."/>
            <person name="Lokyitsang Y."/>
            <person name="Lubonja R."/>
            <person name="Lui A."/>
            <person name="MacDonald P."/>
            <person name="Magnisalis V."/>
            <person name="Maru K."/>
            <person name="Matthews C."/>
            <person name="McCusker W."/>
            <person name="McDonough S."/>
            <person name="Mehta T."/>
            <person name="Meldrim J."/>
            <person name="Meneus L."/>
            <person name="Mihai O."/>
            <person name="Mihalev A."/>
            <person name="Mihova T."/>
            <person name="Mittelman R."/>
            <person name="Mlenga V."/>
            <person name="Montmayeur A."/>
            <person name="Mulrain L."/>
            <person name="Navidi A."/>
            <person name="Naylor J."/>
            <person name="Negash T."/>
            <person name="Nguyen T."/>
            <person name="Nguyen N."/>
            <person name="Nicol R."/>
            <person name="Norbu C."/>
            <person name="Norbu N."/>
            <person name="Novod N."/>
            <person name="O'Neill B."/>
            <person name="Osman S."/>
            <person name="Markiewicz E."/>
            <person name="Oyono O.L."/>
            <person name="Patti C."/>
            <person name="Phunkhang P."/>
            <person name="Pierre F."/>
            <person name="Priest M."/>
            <person name="Raghuraman S."/>
            <person name="Rege F."/>
            <person name="Reyes R."/>
            <person name="Rise C."/>
            <person name="Rogov P."/>
            <person name="Ross K."/>
            <person name="Ryan E."/>
            <person name="Settipalli S."/>
            <person name="Shea T."/>
            <person name="Sherpa N."/>
            <person name="Shi L."/>
            <person name="Shih D."/>
            <person name="Sparrow T."/>
            <person name="Spaulding J."/>
            <person name="Stalker J."/>
            <person name="Stange-Thomann N."/>
            <person name="Stavropoulos S."/>
            <person name="Stone C."/>
            <person name="Strader C."/>
            <person name="Tesfaye S."/>
            <person name="Thomson T."/>
            <person name="Thoulutsang Y."/>
            <person name="Thoulutsang D."/>
            <person name="Topham K."/>
            <person name="Topping I."/>
            <person name="Tsamla T."/>
            <person name="Vassiliev H."/>
            <person name="Vo A."/>
            <person name="Wangchuk T."/>
            <person name="Wangdi T."/>
            <person name="Weiand M."/>
            <person name="Wilkinson J."/>
            <person name="Wilson A."/>
            <person name="Yadav S."/>
            <person name="Young G."/>
            <person name="Yu Q."/>
            <person name="Zembek L."/>
            <person name="Zhong D."/>
            <person name="Zimmer A."/>
            <person name="Zwirko Z."/>
            <person name="Jaffe D.B."/>
            <person name="Alvarez P."/>
            <person name="Brockman W."/>
            <person name="Butler J."/>
            <person name="Chin C."/>
            <person name="Gnerre S."/>
            <person name="Grabherr M."/>
            <person name="Kleber M."/>
            <person name="Mauceli E."/>
            <person name="MacCallum I."/>
        </authorList>
    </citation>
    <scope>NUCLEOTIDE SEQUENCE [LARGE SCALE GENOMIC DNA]</scope>
    <source>
        <strain evidence="11">Tucson 15010-1051.87</strain>
    </source>
</reference>
<dbReference type="InterPro" id="IPR002401">
    <property type="entry name" value="Cyt_P450_E_grp-I"/>
</dbReference>
<evidence type="ECO:0000313" key="11">
    <source>
        <dbReference type="Proteomes" id="UP000008792"/>
    </source>
</evidence>
<dbReference type="InterPro" id="IPR050479">
    <property type="entry name" value="CYP11_CYP27_families"/>
</dbReference>
<dbReference type="GO" id="GO:0020037">
    <property type="term" value="F:heme binding"/>
    <property type="evidence" value="ECO:0007669"/>
    <property type="project" value="InterPro"/>
</dbReference>
<dbReference type="GO" id="GO:0005506">
    <property type="term" value="F:iron ion binding"/>
    <property type="evidence" value="ECO:0007669"/>
    <property type="project" value="InterPro"/>
</dbReference>
<comment type="cofactor">
    <cofactor evidence="1 8">
        <name>heme</name>
        <dbReference type="ChEBI" id="CHEBI:30413"/>
    </cofactor>
</comment>
<dbReference type="InterPro" id="IPR017972">
    <property type="entry name" value="Cyt_P450_CS"/>
</dbReference>
<evidence type="ECO:0000313" key="10">
    <source>
        <dbReference type="EMBL" id="EDW66588.2"/>
    </source>
</evidence>
<dbReference type="FunFam" id="1.10.630.10:FF:000006">
    <property type="entry name" value="Cytochrome P450 302a1, mitochondrial"/>
    <property type="match status" value="1"/>
</dbReference>
<sequence>MLSRQLCGPQKLCVRFLQTERAFATKQGAAAVVDATPLDQAKPFSELPGPNKISFFCSFLPGGRYRNVPVNDMFLDMKKRYGNIFRMPGLAGADLVVTMNPVDYETVFRNEGQFPYRLGFETFEYFKKVHRRDLFEGVDGLTSGNGPAWGKLRKAVNPILLQPRNAKLYINNLLRVNDEFLERIRAIKNPETQEMPGDFGEDIRRLILESIASVALNTRLGLLSENRESEEAKQLIIALENILDLSFQLNLMPPIWKYLPMPKFKKLIGSLDTIVDICYKHIQEALQRIEQDARAGRLTTEPGQETSILEKLARFDRKAAVIIAMDLFFAGVEPTLVSLTGILLCLAKNPAQQARLLDEIKGVLPDKNSSLTMDNMSHLPYLRACIKEGIRMYPIGPGTVRRMPCDVVLSGYRVVAGTDVANAANFQMANMEQFVPRVRDFLPERWLRDESHSNLVGDTATPFMYLPFGFGPRACAGKRIVDMILEIAVARLVRNFEIGFDYPIENAFKTDFFVKPNIPFKFKLVERSV</sequence>
<organism evidence="10 11">
    <name type="scientific">Drosophila virilis</name>
    <name type="common">Fruit fly</name>
    <dbReference type="NCBI Taxonomy" id="7244"/>
    <lineage>
        <taxon>Eukaryota</taxon>
        <taxon>Metazoa</taxon>
        <taxon>Ecdysozoa</taxon>
        <taxon>Arthropoda</taxon>
        <taxon>Hexapoda</taxon>
        <taxon>Insecta</taxon>
        <taxon>Pterygota</taxon>
        <taxon>Neoptera</taxon>
        <taxon>Endopterygota</taxon>
        <taxon>Diptera</taxon>
        <taxon>Brachycera</taxon>
        <taxon>Muscomorpha</taxon>
        <taxon>Ephydroidea</taxon>
        <taxon>Drosophilidae</taxon>
        <taxon>Drosophila</taxon>
    </lineage>
</organism>
<dbReference type="EMBL" id="CH940650">
    <property type="protein sequence ID" value="EDW66588.2"/>
    <property type="molecule type" value="Genomic_DNA"/>
</dbReference>
<evidence type="ECO:0000256" key="3">
    <source>
        <dbReference type="ARBA" id="ARBA00022617"/>
    </source>
</evidence>
<dbReference type="GO" id="GO:0004497">
    <property type="term" value="F:monooxygenase activity"/>
    <property type="evidence" value="ECO:0007669"/>
    <property type="project" value="UniProtKB-KW"/>
</dbReference>
<dbReference type="PRINTS" id="PR00385">
    <property type="entry name" value="P450"/>
</dbReference>
<dbReference type="CDD" id="cd11054">
    <property type="entry name" value="CYP24A1-like"/>
    <property type="match status" value="1"/>
</dbReference>
<keyword evidence="4 8" id="KW-0479">Metal-binding</keyword>
<evidence type="ECO:0000256" key="1">
    <source>
        <dbReference type="ARBA" id="ARBA00001971"/>
    </source>
</evidence>
<dbReference type="SUPFAM" id="SSF48264">
    <property type="entry name" value="Cytochrome P450"/>
    <property type="match status" value="1"/>
</dbReference>
<dbReference type="PANTHER" id="PTHR24279:SF120">
    <property type="entry name" value="CYTOCHROME P450"/>
    <property type="match status" value="1"/>
</dbReference>
<dbReference type="InParanoid" id="B4LWF1"/>
<dbReference type="Proteomes" id="UP000008792">
    <property type="component" value="Unassembled WGS sequence"/>
</dbReference>
<gene>
    <name evidence="10" type="primary">Dvir\GJ23676</name>
    <name evidence="10" type="ORF">Dvir_GJ23676</name>
</gene>
<keyword evidence="3 8" id="KW-0349">Heme</keyword>